<evidence type="ECO:0000256" key="3">
    <source>
        <dbReference type="ARBA" id="ARBA00022692"/>
    </source>
</evidence>
<dbReference type="Proteomes" id="UP000001064">
    <property type="component" value="Unassembled WGS sequence"/>
</dbReference>
<name>F0ZSL1_DICPU</name>
<dbReference type="VEuPathDB" id="AmoebaDB:DICPUDRAFT_92482"/>
<dbReference type="GO" id="GO:0009055">
    <property type="term" value="F:electron transfer activity"/>
    <property type="evidence" value="ECO:0007669"/>
    <property type="project" value="InterPro"/>
</dbReference>
<keyword evidence="4" id="KW-0479">Metal-binding</keyword>
<dbReference type="InterPro" id="IPR000701">
    <property type="entry name" value="SuccDH_FuR_B_TM-su"/>
</dbReference>
<dbReference type="OrthoDB" id="588261at2759"/>
<keyword evidence="6" id="KW-0408">Iron</keyword>
<dbReference type="PANTHER" id="PTHR10978:SF5">
    <property type="entry name" value="SUCCINATE DEHYDROGENASE CYTOCHROME B560 SUBUNIT, MITOCHONDRIAL"/>
    <property type="match status" value="1"/>
</dbReference>
<keyword evidence="5" id="KW-1133">Transmembrane helix</keyword>
<reference evidence="9" key="1">
    <citation type="journal article" date="2011" name="Genome Biol.">
        <title>Comparative genomics of the social amoebae Dictyostelium discoideum and Dictyostelium purpureum.</title>
        <authorList>
            <consortium name="US DOE Joint Genome Institute (JGI-PGF)"/>
            <person name="Sucgang R."/>
            <person name="Kuo A."/>
            <person name="Tian X."/>
            <person name="Salerno W."/>
            <person name="Parikh A."/>
            <person name="Feasley C.L."/>
            <person name="Dalin E."/>
            <person name="Tu H."/>
            <person name="Huang E."/>
            <person name="Barry K."/>
            <person name="Lindquist E."/>
            <person name="Shapiro H."/>
            <person name="Bruce D."/>
            <person name="Schmutz J."/>
            <person name="Salamov A."/>
            <person name="Fey P."/>
            <person name="Gaudet P."/>
            <person name="Anjard C."/>
            <person name="Babu M.M."/>
            <person name="Basu S."/>
            <person name="Bushmanova Y."/>
            <person name="van der Wel H."/>
            <person name="Katoh-Kurasawa M."/>
            <person name="Dinh C."/>
            <person name="Coutinho P.M."/>
            <person name="Saito T."/>
            <person name="Elias M."/>
            <person name="Schaap P."/>
            <person name="Kay R.R."/>
            <person name="Henrissat B."/>
            <person name="Eichinger L."/>
            <person name="Rivero F."/>
            <person name="Putnam N.H."/>
            <person name="West C.M."/>
            <person name="Loomis W.F."/>
            <person name="Chisholm R.L."/>
            <person name="Shaulsky G."/>
            <person name="Strassmann J.E."/>
            <person name="Queller D.C."/>
            <person name="Kuspa A."/>
            <person name="Grigoriev I.V."/>
        </authorList>
    </citation>
    <scope>NUCLEOTIDE SEQUENCE [LARGE SCALE GENOMIC DNA]</scope>
    <source>
        <strain evidence="9">QSDP1</strain>
    </source>
</reference>
<dbReference type="GO" id="GO:0005739">
    <property type="term" value="C:mitochondrion"/>
    <property type="evidence" value="ECO:0007669"/>
    <property type="project" value="GOC"/>
</dbReference>
<evidence type="ECO:0000313" key="8">
    <source>
        <dbReference type="EMBL" id="EGC33066.1"/>
    </source>
</evidence>
<dbReference type="GO" id="GO:0046872">
    <property type="term" value="F:metal ion binding"/>
    <property type="evidence" value="ECO:0007669"/>
    <property type="project" value="UniProtKB-KW"/>
</dbReference>
<dbReference type="GO" id="GO:0006121">
    <property type="term" value="P:mitochondrial electron transport, succinate to ubiquinone"/>
    <property type="evidence" value="ECO:0000318"/>
    <property type="project" value="GO_Central"/>
</dbReference>
<dbReference type="Gene3D" id="1.20.1300.10">
    <property type="entry name" value="Fumarate reductase/succinate dehydrogenase, transmembrane subunit"/>
    <property type="match status" value="1"/>
</dbReference>
<dbReference type="GO" id="GO:0006099">
    <property type="term" value="P:tricarboxylic acid cycle"/>
    <property type="evidence" value="ECO:0007669"/>
    <property type="project" value="InterPro"/>
</dbReference>
<keyword evidence="2" id="KW-0349">Heme</keyword>
<dbReference type="CDD" id="cd03499">
    <property type="entry name" value="SQR_TypeC_SdhC"/>
    <property type="match status" value="1"/>
</dbReference>
<keyword evidence="3" id="KW-0812">Transmembrane</keyword>
<comment type="subcellular location">
    <subcellularLocation>
        <location evidence="1">Membrane</location>
    </subcellularLocation>
</comment>
<gene>
    <name evidence="8" type="ORF">DICPUDRAFT_92482</name>
</gene>
<dbReference type="STRING" id="5786.F0ZSL1"/>
<dbReference type="GeneID" id="10504777"/>
<protein>
    <submittedName>
        <fullName evidence="8">Uncharacterized protein</fullName>
    </submittedName>
</protein>
<evidence type="ECO:0000256" key="5">
    <source>
        <dbReference type="ARBA" id="ARBA00022989"/>
    </source>
</evidence>
<evidence type="ECO:0000256" key="2">
    <source>
        <dbReference type="ARBA" id="ARBA00022617"/>
    </source>
</evidence>
<evidence type="ECO:0000313" key="9">
    <source>
        <dbReference type="Proteomes" id="UP000001064"/>
    </source>
</evidence>
<dbReference type="RefSeq" id="XP_003290416.1">
    <property type="nucleotide sequence ID" value="XM_003290368.1"/>
</dbReference>
<dbReference type="PANTHER" id="PTHR10978">
    <property type="entry name" value="SUCCINATE DEHYDROGENASE CYTOCHROME B560 SUBUNIT"/>
    <property type="match status" value="1"/>
</dbReference>
<dbReference type="InterPro" id="IPR014314">
    <property type="entry name" value="Succ_DH_cytb556"/>
</dbReference>
<evidence type="ECO:0000256" key="6">
    <source>
        <dbReference type="ARBA" id="ARBA00023004"/>
    </source>
</evidence>
<dbReference type="SUPFAM" id="SSF81343">
    <property type="entry name" value="Fumarate reductase respiratory complex transmembrane subunits"/>
    <property type="match status" value="1"/>
</dbReference>
<dbReference type="Pfam" id="PF01127">
    <property type="entry name" value="Sdh_cyt"/>
    <property type="match status" value="1"/>
</dbReference>
<evidence type="ECO:0000256" key="1">
    <source>
        <dbReference type="ARBA" id="ARBA00004370"/>
    </source>
</evidence>
<proteinExistence type="predicted"/>
<organism evidence="8 9">
    <name type="scientific">Dictyostelium purpureum</name>
    <name type="common">Slime mold</name>
    <dbReference type="NCBI Taxonomy" id="5786"/>
    <lineage>
        <taxon>Eukaryota</taxon>
        <taxon>Amoebozoa</taxon>
        <taxon>Evosea</taxon>
        <taxon>Eumycetozoa</taxon>
        <taxon>Dictyostelia</taxon>
        <taxon>Dictyosteliales</taxon>
        <taxon>Dictyosteliaceae</taxon>
        <taxon>Dictyostelium</taxon>
    </lineage>
</organism>
<evidence type="ECO:0000256" key="4">
    <source>
        <dbReference type="ARBA" id="ARBA00022723"/>
    </source>
</evidence>
<dbReference type="AlphaFoldDB" id="F0ZSL1"/>
<keyword evidence="9" id="KW-1185">Reference proteome</keyword>
<evidence type="ECO:0000256" key="7">
    <source>
        <dbReference type="ARBA" id="ARBA00023136"/>
    </source>
</evidence>
<dbReference type="EMBL" id="GL871160">
    <property type="protein sequence ID" value="EGC33066.1"/>
    <property type="molecule type" value="Genomic_DNA"/>
</dbReference>
<dbReference type="InterPro" id="IPR034804">
    <property type="entry name" value="SQR/QFR_C/D"/>
</dbReference>
<dbReference type="KEGG" id="dpp:DICPUDRAFT_92482"/>
<keyword evidence="7" id="KW-0472">Membrane</keyword>
<dbReference type="InParanoid" id="F0ZSL1"/>
<sequence length="116" mass="12745">MFGRTLQSFTARNNASVLKGRALISTTYNSVSSQPIVPSKKVSYSTQAKPFTMTEKKLEEVRVPIKPTSPHLTIYRLPLPANISIMHRATGVSLGLGLFGVCATALFAPQRYHCLH</sequence>
<dbReference type="GO" id="GO:0045273">
    <property type="term" value="C:respiratory chain complex II (succinate dehydrogenase)"/>
    <property type="evidence" value="ECO:0000318"/>
    <property type="project" value="GO_Central"/>
</dbReference>
<accession>F0ZSL1</accession>